<feature type="compositionally biased region" description="Low complexity" evidence="1">
    <location>
        <begin position="279"/>
        <end position="289"/>
    </location>
</feature>
<gene>
    <name evidence="2" type="ORF">EI97DRAFT_439851</name>
</gene>
<dbReference type="AlphaFoldDB" id="A0A6A6JUU2"/>
<evidence type="ECO:0000313" key="3">
    <source>
        <dbReference type="Proteomes" id="UP000800097"/>
    </source>
</evidence>
<feature type="region of interest" description="Disordered" evidence="1">
    <location>
        <begin position="265"/>
        <end position="335"/>
    </location>
</feature>
<protein>
    <submittedName>
        <fullName evidence="2">Uncharacterized protein</fullName>
    </submittedName>
</protein>
<accession>A0A6A6JUU2</accession>
<name>A0A6A6JUU2_WESOR</name>
<dbReference type="Proteomes" id="UP000800097">
    <property type="component" value="Unassembled WGS sequence"/>
</dbReference>
<sequence length="548" mass="59660">MSAAGHTAAWKRLHPVQHTRLVVWPEPSLEERSSEPWELEYENQIRLHREHAFEWPEPSLQHIYPDVNSVPVPSTLGKSNETRPSLPLAVAPRYPNSAGSLSGTISKNFQPCPYSSEEQLTWKSDGSDNKDDSMPNPPIMLNNAAQHRQSSLPDAKAELSSDLAGSKSDTALSSALSSLQYKMSTGAVPRKRTSNTVGVEDANIDKRTTDDGKNHSSLSLQQAPETKRRKVVTLEENSLPGAATLQTLNSSLLSPEINTLRECNDIGHGTAISPSGMPAESTASTASASQPPSNGSAGTISNSERQQSQAASHVGKRTKTTGKGVQMHEWPQGRKVVWQIENPGKRLPERATTPSHCQLNSHAPDPATDISYLAGHDISAVELLTLWSRGITNPKALRATKLVHQNSKAKEWAKAEGKTLDKGRVTKYNFLNSSDARGNMEASHDYRLKDLADGVVHHPQGKDAHILTAAIALAVERDDDVLLSKFANYVQDNWDRIDPKRTLTSPGVNPDVEAAGRWRASEHVRQHMAAIGVAVRRGASLGMDIDGE</sequence>
<dbReference type="RefSeq" id="XP_033657055.1">
    <property type="nucleotide sequence ID" value="XM_033799585.1"/>
</dbReference>
<feature type="compositionally biased region" description="Polar residues" evidence="1">
    <location>
        <begin position="215"/>
        <end position="224"/>
    </location>
</feature>
<dbReference type="GeneID" id="54552760"/>
<feature type="compositionally biased region" description="Polar residues" evidence="1">
    <location>
        <begin position="290"/>
        <end position="311"/>
    </location>
</feature>
<keyword evidence="3" id="KW-1185">Reference proteome</keyword>
<feature type="region of interest" description="Disordered" evidence="1">
    <location>
        <begin position="116"/>
        <end position="141"/>
    </location>
</feature>
<reference evidence="2" key="1">
    <citation type="journal article" date="2020" name="Stud. Mycol.">
        <title>101 Dothideomycetes genomes: a test case for predicting lifestyles and emergence of pathogens.</title>
        <authorList>
            <person name="Haridas S."/>
            <person name="Albert R."/>
            <person name="Binder M."/>
            <person name="Bloem J."/>
            <person name="Labutti K."/>
            <person name="Salamov A."/>
            <person name="Andreopoulos B."/>
            <person name="Baker S."/>
            <person name="Barry K."/>
            <person name="Bills G."/>
            <person name="Bluhm B."/>
            <person name="Cannon C."/>
            <person name="Castanera R."/>
            <person name="Culley D."/>
            <person name="Daum C."/>
            <person name="Ezra D."/>
            <person name="Gonzalez J."/>
            <person name="Henrissat B."/>
            <person name="Kuo A."/>
            <person name="Liang C."/>
            <person name="Lipzen A."/>
            <person name="Lutzoni F."/>
            <person name="Magnuson J."/>
            <person name="Mondo S."/>
            <person name="Nolan M."/>
            <person name="Ohm R."/>
            <person name="Pangilinan J."/>
            <person name="Park H.-J."/>
            <person name="Ramirez L."/>
            <person name="Alfaro M."/>
            <person name="Sun H."/>
            <person name="Tritt A."/>
            <person name="Yoshinaga Y."/>
            <person name="Zwiers L.-H."/>
            <person name="Turgeon B."/>
            <person name="Goodwin S."/>
            <person name="Spatafora J."/>
            <person name="Crous P."/>
            <person name="Grigoriev I."/>
        </authorList>
    </citation>
    <scope>NUCLEOTIDE SEQUENCE</scope>
    <source>
        <strain evidence="2">CBS 379.55</strain>
    </source>
</reference>
<proteinExistence type="predicted"/>
<organism evidence="2 3">
    <name type="scientific">Westerdykella ornata</name>
    <dbReference type="NCBI Taxonomy" id="318751"/>
    <lineage>
        <taxon>Eukaryota</taxon>
        <taxon>Fungi</taxon>
        <taxon>Dikarya</taxon>
        <taxon>Ascomycota</taxon>
        <taxon>Pezizomycotina</taxon>
        <taxon>Dothideomycetes</taxon>
        <taxon>Pleosporomycetidae</taxon>
        <taxon>Pleosporales</taxon>
        <taxon>Sporormiaceae</taxon>
        <taxon>Westerdykella</taxon>
    </lineage>
</organism>
<feature type="region of interest" description="Disordered" evidence="1">
    <location>
        <begin position="187"/>
        <end position="230"/>
    </location>
</feature>
<evidence type="ECO:0000313" key="2">
    <source>
        <dbReference type="EMBL" id="KAF2279516.1"/>
    </source>
</evidence>
<dbReference type="OrthoDB" id="3800972at2759"/>
<feature type="compositionally biased region" description="Basic and acidic residues" evidence="1">
    <location>
        <begin position="203"/>
        <end position="214"/>
    </location>
</feature>
<evidence type="ECO:0000256" key="1">
    <source>
        <dbReference type="SAM" id="MobiDB-lite"/>
    </source>
</evidence>
<dbReference type="EMBL" id="ML986486">
    <property type="protein sequence ID" value="KAF2279516.1"/>
    <property type="molecule type" value="Genomic_DNA"/>
</dbReference>